<accession>A0A2P5DGD1</accession>
<sequence length="104" mass="11467">MVTKASHVAAFIGVTSETSISRIVFFLEVLSYGELGCDVRAETQMLLLEAREDTILSDGNSEQKDSMTFYILVLPLLEGKFRGSLQGTVVNKLELCVESGCFRL</sequence>
<keyword evidence="2" id="KW-0378">Hydrolase</keyword>
<dbReference type="STRING" id="3476.A0A2P5DGD1"/>
<evidence type="ECO:0000313" key="3">
    <source>
        <dbReference type="Proteomes" id="UP000237105"/>
    </source>
</evidence>
<dbReference type="InterPro" id="IPR008811">
    <property type="entry name" value="Glycosyl_hydrolases_36"/>
</dbReference>
<reference evidence="3" key="1">
    <citation type="submission" date="2016-06" db="EMBL/GenBank/DDBJ databases">
        <title>Parallel loss of symbiosis genes in relatives of nitrogen-fixing non-legume Parasponia.</title>
        <authorList>
            <person name="Van Velzen R."/>
            <person name="Holmer R."/>
            <person name="Bu F."/>
            <person name="Rutten L."/>
            <person name="Van Zeijl A."/>
            <person name="Liu W."/>
            <person name="Santuari L."/>
            <person name="Cao Q."/>
            <person name="Sharma T."/>
            <person name="Shen D."/>
            <person name="Roswanjaya Y."/>
            <person name="Wardhani T."/>
            <person name="Kalhor M.S."/>
            <person name="Jansen J."/>
            <person name="Van den Hoogen J."/>
            <person name="Gungor B."/>
            <person name="Hartog M."/>
            <person name="Hontelez J."/>
            <person name="Verver J."/>
            <person name="Yang W.-C."/>
            <person name="Schijlen E."/>
            <person name="Repin R."/>
            <person name="Schilthuizen M."/>
            <person name="Schranz E."/>
            <person name="Heidstra R."/>
            <person name="Miyata K."/>
            <person name="Fedorova E."/>
            <person name="Kohlen W."/>
            <person name="Bisseling T."/>
            <person name="Smit S."/>
            <person name="Geurts R."/>
        </authorList>
    </citation>
    <scope>NUCLEOTIDE SEQUENCE [LARGE SCALE GENOMIC DNA]</scope>
    <source>
        <strain evidence="3">cv. WU1-14</strain>
    </source>
</reference>
<keyword evidence="3" id="KW-1185">Reference proteome</keyword>
<dbReference type="Proteomes" id="UP000237105">
    <property type="component" value="Unassembled WGS sequence"/>
</dbReference>
<dbReference type="EMBL" id="JXTB01000040">
    <property type="protein sequence ID" value="PON72349.1"/>
    <property type="molecule type" value="Genomic_DNA"/>
</dbReference>
<comment type="caution">
    <text evidence="2">The sequence shown here is derived from an EMBL/GenBank/DDBJ whole genome shotgun (WGS) entry which is preliminary data.</text>
</comment>
<evidence type="ECO:0000256" key="1">
    <source>
        <dbReference type="ARBA" id="ARBA00023277"/>
    </source>
</evidence>
<keyword evidence="1" id="KW-0119">Carbohydrate metabolism</keyword>
<proteinExistence type="predicted"/>
<dbReference type="Pfam" id="PF05691">
    <property type="entry name" value="Raffinose_syn"/>
    <property type="match status" value="1"/>
</dbReference>
<name>A0A2P5DGD1_PARAD</name>
<dbReference type="OrthoDB" id="1194211at2759"/>
<dbReference type="AlphaFoldDB" id="A0A2P5DGD1"/>
<evidence type="ECO:0000313" key="2">
    <source>
        <dbReference type="EMBL" id="PON72349.1"/>
    </source>
</evidence>
<dbReference type="GO" id="GO:0016787">
    <property type="term" value="F:hydrolase activity"/>
    <property type="evidence" value="ECO:0007669"/>
    <property type="project" value="UniProtKB-KW"/>
</dbReference>
<organism evidence="2 3">
    <name type="scientific">Parasponia andersonii</name>
    <name type="common">Sponia andersonii</name>
    <dbReference type="NCBI Taxonomy" id="3476"/>
    <lineage>
        <taxon>Eukaryota</taxon>
        <taxon>Viridiplantae</taxon>
        <taxon>Streptophyta</taxon>
        <taxon>Embryophyta</taxon>
        <taxon>Tracheophyta</taxon>
        <taxon>Spermatophyta</taxon>
        <taxon>Magnoliopsida</taxon>
        <taxon>eudicotyledons</taxon>
        <taxon>Gunneridae</taxon>
        <taxon>Pentapetalae</taxon>
        <taxon>rosids</taxon>
        <taxon>fabids</taxon>
        <taxon>Rosales</taxon>
        <taxon>Cannabaceae</taxon>
        <taxon>Parasponia</taxon>
    </lineage>
</organism>
<protein>
    <submittedName>
        <fullName evidence="2">Glycosyl hydrolase</fullName>
    </submittedName>
</protein>
<gene>
    <name evidence="2" type="ORF">PanWU01x14_067400</name>
</gene>